<comment type="caution">
    <text evidence="2">The sequence shown here is derived from an EMBL/GenBank/DDBJ whole genome shotgun (WGS) entry which is preliminary data.</text>
</comment>
<evidence type="ECO:0000313" key="3">
    <source>
        <dbReference type="Proteomes" id="UP000651452"/>
    </source>
</evidence>
<dbReference type="EMBL" id="RZGK01000020">
    <property type="protein sequence ID" value="KAF9691518.1"/>
    <property type="molecule type" value="Genomic_DNA"/>
</dbReference>
<reference evidence="2" key="1">
    <citation type="submission" date="2018-12" db="EMBL/GenBank/DDBJ databases">
        <authorList>
            <person name="Syme R.A."/>
            <person name="Farfan-Caceres L."/>
            <person name="Lichtenzveig J."/>
        </authorList>
    </citation>
    <scope>NUCLEOTIDE SEQUENCE</scope>
    <source>
        <strain evidence="2">Al4</strain>
    </source>
</reference>
<evidence type="ECO:0000313" key="2">
    <source>
        <dbReference type="EMBL" id="KAF9691518.1"/>
    </source>
</evidence>
<proteinExistence type="predicted"/>
<sequence>MEPSTNIQAPASPPASPLRDAKVHHYTKPTKAPRFPRNPCPSAHHTLSLISSEADAQRLFGKSFSIRSPTTGELLGPFALLAYTDHWIYNYCAYVHRVISTPLFSLRERELAVLAVAGTTQAQYVKYAHGQIGASIGLHDDIVESALAGFCLTDSPHLSPREKTIYRLALEMAQNWGRVSDSTWRDVVTRDKPKARGQQGWLEQEDELWEDVEVDGRKVETDEGRLTREEVATLTQVVASGMFVSVLVNCADVEVPGEVGREP</sequence>
<dbReference type="InterPro" id="IPR029032">
    <property type="entry name" value="AhpD-like"/>
</dbReference>
<dbReference type="PANTHER" id="PTHR34846:SF11">
    <property type="entry name" value="4-CARBOXYMUCONOLACTONE DECARBOXYLASE FAMILY PROTEIN (AFU_ORTHOLOGUE AFUA_6G11590)"/>
    <property type="match status" value="1"/>
</dbReference>
<name>A0A8H7IY22_9PLEO</name>
<dbReference type="Gene3D" id="1.20.1290.10">
    <property type="entry name" value="AhpD-like"/>
    <property type="match status" value="1"/>
</dbReference>
<dbReference type="Proteomes" id="UP000651452">
    <property type="component" value="Unassembled WGS sequence"/>
</dbReference>
<dbReference type="SUPFAM" id="SSF69118">
    <property type="entry name" value="AhpD-like"/>
    <property type="match status" value="1"/>
</dbReference>
<dbReference type="PANTHER" id="PTHR34846">
    <property type="entry name" value="4-CARBOXYMUCONOLACTONE DECARBOXYLASE FAMILY PROTEIN (AFU_ORTHOLOGUE AFUA_6G11590)"/>
    <property type="match status" value="1"/>
</dbReference>
<feature type="region of interest" description="Disordered" evidence="1">
    <location>
        <begin position="1"/>
        <end position="21"/>
    </location>
</feature>
<accession>A0A8H7IY22</accession>
<gene>
    <name evidence="2" type="ORF">EKO04_010482</name>
</gene>
<evidence type="ECO:0000256" key="1">
    <source>
        <dbReference type="SAM" id="MobiDB-lite"/>
    </source>
</evidence>
<protein>
    <recommendedName>
        <fullName evidence="4">Carboxymuconolactone decarboxylase-like domain-containing protein</fullName>
    </recommendedName>
</protein>
<dbReference type="OrthoDB" id="2567457at2759"/>
<evidence type="ECO:0008006" key="4">
    <source>
        <dbReference type="Google" id="ProtNLM"/>
    </source>
</evidence>
<dbReference type="AlphaFoldDB" id="A0A8H7IY22"/>
<reference evidence="2" key="2">
    <citation type="submission" date="2020-09" db="EMBL/GenBank/DDBJ databases">
        <title>Reference genome assembly for Australian Ascochyta lentis isolate Al4.</title>
        <authorList>
            <person name="Lee R.C."/>
            <person name="Farfan-Caceres L.M."/>
            <person name="Debler J.W."/>
            <person name="Williams A.H."/>
            <person name="Henares B.M."/>
        </authorList>
    </citation>
    <scope>NUCLEOTIDE SEQUENCE</scope>
    <source>
        <strain evidence="2">Al4</strain>
    </source>
</reference>
<keyword evidence="3" id="KW-1185">Reference proteome</keyword>
<organism evidence="2 3">
    <name type="scientific">Ascochyta lentis</name>
    <dbReference type="NCBI Taxonomy" id="205686"/>
    <lineage>
        <taxon>Eukaryota</taxon>
        <taxon>Fungi</taxon>
        <taxon>Dikarya</taxon>
        <taxon>Ascomycota</taxon>
        <taxon>Pezizomycotina</taxon>
        <taxon>Dothideomycetes</taxon>
        <taxon>Pleosporomycetidae</taxon>
        <taxon>Pleosporales</taxon>
        <taxon>Pleosporineae</taxon>
        <taxon>Didymellaceae</taxon>
        <taxon>Ascochyta</taxon>
    </lineage>
</organism>